<accession>A0A7H8QCQ6</accession>
<evidence type="ECO:0000313" key="4">
    <source>
        <dbReference type="Proteomes" id="UP000509222"/>
    </source>
</evidence>
<keyword evidence="4" id="KW-1185">Reference proteome</keyword>
<evidence type="ECO:0000256" key="1">
    <source>
        <dbReference type="ARBA" id="ARBA00007227"/>
    </source>
</evidence>
<dbReference type="Gene3D" id="1.10.10.2910">
    <property type="match status" value="1"/>
</dbReference>
<proteinExistence type="inferred from homology"/>
<dbReference type="PANTHER" id="PTHR43236">
    <property type="entry name" value="ANTITOXIN HIGA1"/>
    <property type="match status" value="1"/>
</dbReference>
<dbReference type="Pfam" id="PF06114">
    <property type="entry name" value="Peptidase_M78"/>
    <property type="match status" value="1"/>
</dbReference>
<dbReference type="RefSeq" id="WP_176294591.1">
    <property type="nucleotide sequence ID" value="NZ_CP051177.1"/>
</dbReference>
<gene>
    <name evidence="3" type="ORF">HF394_10780</name>
</gene>
<dbReference type="InterPro" id="IPR052345">
    <property type="entry name" value="Rad_response_metalloprotease"/>
</dbReference>
<dbReference type="InterPro" id="IPR010982">
    <property type="entry name" value="Lambda_DNA-bd_dom_sf"/>
</dbReference>
<dbReference type="InterPro" id="IPR001387">
    <property type="entry name" value="Cro/C1-type_HTH"/>
</dbReference>
<dbReference type="PANTHER" id="PTHR43236:SF1">
    <property type="entry name" value="BLL7220 PROTEIN"/>
    <property type="match status" value="1"/>
</dbReference>
<reference evidence="4" key="1">
    <citation type="submission" date="2020-06" db="EMBL/GenBank/DDBJ databases">
        <title>Isolation of Planomicrobium glaciei.</title>
        <authorList>
            <person name="Malisova L."/>
            <person name="Safrankova R."/>
            <person name="Jakubu V."/>
            <person name="Spanelova P."/>
        </authorList>
    </citation>
    <scope>NUCLEOTIDE SEQUENCE [LARGE SCALE GENOMIC DNA]</scope>
    <source>
        <strain evidence="4">NRL-ATB46093</strain>
    </source>
</reference>
<dbReference type="GO" id="GO:0003677">
    <property type="term" value="F:DNA binding"/>
    <property type="evidence" value="ECO:0007669"/>
    <property type="project" value="InterPro"/>
</dbReference>
<evidence type="ECO:0000259" key="2">
    <source>
        <dbReference type="PROSITE" id="PS50943"/>
    </source>
</evidence>
<dbReference type="AlphaFoldDB" id="A0A7H8QCQ6"/>
<evidence type="ECO:0000313" key="3">
    <source>
        <dbReference type="EMBL" id="QKX51033.1"/>
    </source>
</evidence>
<protein>
    <submittedName>
        <fullName evidence="3">ImmA/IrrE family metallo-endopeptidase</fullName>
    </submittedName>
</protein>
<dbReference type="Gene3D" id="1.10.260.40">
    <property type="entry name" value="lambda repressor-like DNA-binding domains"/>
    <property type="match status" value="1"/>
</dbReference>
<dbReference type="Proteomes" id="UP000509222">
    <property type="component" value="Chromosome"/>
</dbReference>
<dbReference type="EMBL" id="CP051177">
    <property type="protein sequence ID" value="QKX51033.1"/>
    <property type="molecule type" value="Genomic_DNA"/>
</dbReference>
<dbReference type="SMART" id="SM00530">
    <property type="entry name" value="HTH_XRE"/>
    <property type="match status" value="1"/>
</dbReference>
<dbReference type="PROSITE" id="PS50943">
    <property type="entry name" value="HTH_CROC1"/>
    <property type="match status" value="1"/>
</dbReference>
<sequence>MIERQFNGTRLREGRIYRGYTLTDLANELGISKQMVSKYENNKAIPTFEALLQICDKLKFPKEYFYENAIEVQTGNTYFRSLMTAGKKEREMQYDRVKYLTIIRALLEEYVEFPELNIPDFSERETESIEEIANQLREEWSLGDKPIKDIVYLLETKGFVIAALNLNKRKIDAFGSQQEINKKQYYSIVLGSDKKSFYRRQFDVAHELAHRVLHDPYLNLEDLSKEEFKLIEQEANDFAAAFLLPKDSFLKDVLIHPNDLMYYKLLKKKWGVSIGAMVMRAYKLGAIPESTYQYMQRSISQKGWRTREPLDDIKDLSEPVSMKQAVELLIENNYITGDEIIEKLSSHYRLSLFREEVEELLGLEKGYLRSETTDPLNNIVSIKKKTKSKTN</sequence>
<dbReference type="SUPFAM" id="SSF47413">
    <property type="entry name" value="lambda repressor-like DNA-binding domains"/>
    <property type="match status" value="1"/>
</dbReference>
<organism evidence="3 4">
    <name type="scientific">Planococcus glaciei</name>
    <dbReference type="NCBI Taxonomy" id="459472"/>
    <lineage>
        <taxon>Bacteria</taxon>
        <taxon>Bacillati</taxon>
        <taxon>Bacillota</taxon>
        <taxon>Bacilli</taxon>
        <taxon>Bacillales</taxon>
        <taxon>Caryophanaceae</taxon>
        <taxon>Planococcus</taxon>
    </lineage>
</organism>
<name>A0A7H8QCQ6_9BACL</name>
<dbReference type="CDD" id="cd00093">
    <property type="entry name" value="HTH_XRE"/>
    <property type="match status" value="1"/>
</dbReference>
<feature type="domain" description="HTH cro/C1-type" evidence="2">
    <location>
        <begin position="11"/>
        <end position="65"/>
    </location>
</feature>
<dbReference type="InterPro" id="IPR010359">
    <property type="entry name" value="IrrE_HExxH"/>
</dbReference>
<comment type="similarity">
    <text evidence="1">Belongs to the short-chain fatty acyl-CoA assimilation regulator (ScfR) family.</text>
</comment>
<dbReference type="Pfam" id="PF01381">
    <property type="entry name" value="HTH_3"/>
    <property type="match status" value="1"/>
</dbReference>